<feature type="region of interest" description="Disordered" evidence="22">
    <location>
        <begin position="666"/>
        <end position="853"/>
    </location>
</feature>
<evidence type="ECO:0000259" key="24">
    <source>
        <dbReference type="PROSITE" id="PS50011"/>
    </source>
</evidence>
<dbReference type="GO" id="GO:0007165">
    <property type="term" value="P:signal transduction"/>
    <property type="evidence" value="ECO:0007669"/>
    <property type="project" value="InterPro"/>
</dbReference>
<evidence type="ECO:0000313" key="28">
    <source>
        <dbReference type="RefSeq" id="XP_065720032.2"/>
    </source>
</evidence>
<proteinExistence type="inferred from homology"/>
<dbReference type="SMART" id="SM00220">
    <property type="entry name" value="S_TKc"/>
    <property type="match status" value="1"/>
</dbReference>
<evidence type="ECO:0000256" key="2">
    <source>
        <dbReference type="ARBA" id="ARBA00004214"/>
    </source>
</evidence>
<dbReference type="PROSITE" id="PS51285">
    <property type="entry name" value="AGC_KINASE_CTER"/>
    <property type="match status" value="1"/>
</dbReference>
<feature type="region of interest" description="Disordered" evidence="22">
    <location>
        <begin position="1012"/>
        <end position="1050"/>
    </location>
</feature>
<keyword evidence="9" id="KW-0597">Phosphoprotein</keyword>
<evidence type="ECO:0000256" key="7">
    <source>
        <dbReference type="ARBA" id="ARBA00022490"/>
    </source>
</evidence>
<keyword evidence="11" id="KW-0677">Repeat</keyword>
<dbReference type="CDD" id="cd11625">
    <property type="entry name" value="HR1_PKN_3"/>
    <property type="match status" value="1"/>
</dbReference>
<dbReference type="InterPro" id="IPR011072">
    <property type="entry name" value="HR1_rho-bd"/>
</dbReference>
<evidence type="ECO:0000256" key="6">
    <source>
        <dbReference type="ARBA" id="ARBA00012429"/>
    </source>
</evidence>
<evidence type="ECO:0000256" key="12">
    <source>
        <dbReference type="ARBA" id="ARBA00022741"/>
    </source>
</evidence>
<dbReference type="SUPFAM" id="SSF46585">
    <property type="entry name" value="HR1 repeat"/>
    <property type="match status" value="3"/>
</dbReference>
<name>A0AB40D741_DROSZ</name>
<dbReference type="SMART" id="SM00742">
    <property type="entry name" value="Hr1"/>
    <property type="match status" value="3"/>
</dbReference>
<evidence type="ECO:0000256" key="3">
    <source>
        <dbReference type="ARBA" id="ARBA00004496"/>
    </source>
</evidence>
<dbReference type="Gene3D" id="3.30.200.20">
    <property type="entry name" value="Phosphorylase Kinase, domain 1"/>
    <property type="match status" value="1"/>
</dbReference>
<evidence type="ECO:0000256" key="18">
    <source>
        <dbReference type="ARBA" id="ARBA00047470"/>
    </source>
</evidence>
<dbReference type="InterPro" id="IPR035892">
    <property type="entry name" value="C2_domain_sf"/>
</dbReference>
<evidence type="ECO:0000256" key="1">
    <source>
        <dbReference type="ARBA" id="ARBA00004123"/>
    </source>
</evidence>
<dbReference type="SUPFAM" id="SSF56112">
    <property type="entry name" value="Protein kinase-like (PK-like)"/>
    <property type="match status" value="1"/>
</dbReference>
<dbReference type="InterPro" id="IPR017441">
    <property type="entry name" value="Protein_kinase_ATP_BS"/>
</dbReference>
<sequence>MSRLVKRIRSMINPNSQRDREDSTSIATSEGGGAHRKCHSLPRRYSKRSAARRSNSGLWNRLVTNVFGPEDADDFNNDGDSVGGAIFYTDSVNGSNYVISGEGEYIKHPVLYELSHKYGFTENLPESCMSIRLEEIKEAIRREIRKELKIKEGAEKLREVAKDRRSLSDVAVLVKKSKSKLAELKSELQELESQILLTSANTAVNSNGQESITACIDPNGGFLVSGAVGGLGGGNTALDGGAPATANDKVLASLEKQLQIEMKVKTGAENMIQSLGIGCDKKLLAEAHQMLADSKAKIEFLRLRIIKVKQNREQADRLKASRQMMDEHGQTIGGTNSQPASLETTLEERIEELRHRLRIEAAVVDGAKNVIRTLQTANRAPDKKALQEAHGRLSESSRKLDLLRYSLELRRQELPVDSPAAQLLKTELQIVQQSTSPAPVTYTSLQTGQGGLLGGKPYQSVSSLGRCASVTGKLEVRLLGCQDLLEDVPGRSRRDKDNNSSPGDLRSFVKGVTSRSSSKSYSVKDETSIEIMAAIKLDNITVGQTSWKPCSQQAWDQRFSIDLDRSRELEIGVYWRDWRSLCAVKVLRLEEFIDDVRHGMALQLEPQGLLFAEVKFLNPMISQKPKLRRQRMIFNRQQAKNISRAKQMNINVATWGRLLKRNAPNHVHMGSVGSGSSMTGASPMVVSGSRDSESPISRTPSSDALVEPEPYTPGEQAQNLEFDPDAGIHEHVETPGEYPDPAASGLSGMRPLSMHMQGISVLPPDSPPVAAGATGRPNTLSLQMPGVSKGQSIQGGRTAAPTTAPPPPPVLKSASTTPILDQELQQQQQPQPLPAQKPAQNPEPPSAVEQQLHRPVLILPPVVLLGGREEERSVPPSPLVEYPEDDEEYLFRGSSDNLGSRLHSTHSSSAGDRFCVEARISLVHITLEPINASRTTSCLIEEVAEPDSQPEVKPVAQSKKVSEACVESILLETVEKLETEDQVQQVTQVIPQLGKLYVGSSQQQYVQQSSPIIQEPPTPTIYGNSAAAGAPQFPQPAQRQEKQPAQQQQQPIYANHNSNQQQQQQQQRRNVARGLQYRESGGIEAGRAGKQPPNAGMLSMDNFRLLSVLGRGHFGKVILSQLRSNNQYYAIKALKKGDIIARDEVESLLSEKRIFEVANAMRHPFLVNLYSCFQTEQHVCFVMEYAAGGDLMMHIHTDVFLEPRAVFYAACVVLGLQYLHENKIIYRDLKLDNLLLDTDGYVKIADFGLCKEGMGFGDRTGTFCGTPEFLAPEVLTETSYTRAVDWWGLGVLIFEMLVGESPFPGDDEEEVFDSIVNDEVRYPRFLSLEAIAVMRRLLRKNPERRLGSSERDAEDVKKQAFFRSIVWDDLLLRKVKPPFVPTINHLEDVSNFDEEFTSEKAQLTPPKEPRHLSEEEQVLFQDFSYTAEWC</sequence>
<keyword evidence="16" id="KW-0539">Nucleus</keyword>
<dbReference type="InterPro" id="IPR000719">
    <property type="entry name" value="Prot_kinase_dom"/>
</dbReference>
<dbReference type="CDD" id="cd11622">
    <property type="entry name" value="HR1_PKN_1"/>
    <property type="match status" value="1"/>
</dbReference>
<comment type="catalytic activity">
    <reaction evidence="18">
        <text>L-seryl-[protein] + ATP = O-phospho-L-seryl-[protein] + ADP + H(+)</text>
        <dbReference type="Rhea" id="RHEA:17989"/>
        <dbReference type="Rhea" id="RHEA-COMP:9863"/>
        <dbReference type="Rhea" id="RHEA-COMP:11604"/>
        <dbReference type="ChEBI" id="CHEBI:15378"/>
        <dbReference type="ChEBI" id="CHEBI:29999"/>
        <dbReference type="ChEBI" id="CHEBI:30616"/>
        <dbReference type="ChEBI" id="CHEBI:83421"/>
        <dbReference type="ChEBI" id="CHEBI:456216"/>
        <dbReference type="EC" id="2.7.11.13"/>
    </reaction>
</comment>
<dbReference type="InterPro" id="IPR008271">
    <property type="entry name" value="Ser/Thr_kinase_AS"/>
</dbReference>
<dbReference type="SUPFAM" id="SSF49562">
    <property type="entry name" value="C2 domain (Calcium/lipid-binding domain, CaLB)"/>
    <property type="match status" value="1"/>
</dbReference>
<dbReference type="SMART" id="SM00239">
    <property type="entry name" value="C2"/>
    <property type="match status" value="1"/>
</dbReference>
<evidence type="ECO:0000256" key="8">
    <source>
        <dbReference type="ARBA" id="ARBA00022527"/>
    </source>
</evidence>
<dbReference type="InterPro" id="IPR036274">
    <property type="entry name" value="HR1_rpt_sf"/>
</dbReference>
<feature type="compositionally biased region" description="Low complexity" evidence="22">
    <location>
        <begin position="666"/>
        <end position="680"/>
    </location>
</feature>
<feature type="domain" description="REM-1" evidence="26">
    <location>
        <begin position="123"/>
        <end position="197"/>
    </location>
</feature>
<dbReference type="Pfam" id="PF00069">
    <property type="entry name" value="Pkinase"/>
    <property type="match status" value="1"/>
</dbReference>
<evidence type="ECO:0000256" key="9">
    <source>
        <dbReference type="ARBA" id="ARBA00022553"/>
    </source>
</evidence>
<feature type="binding site" evidence="20">
    <location>
        <position position="1132"/>
    </location>
    <ligand>
        <name>ATP</name>
        <dbReference type="ChEBI" id="CHEBI:30616"/>
    </ligand>
</feature>
<keyword evidence="10" id="KW-0808">Transferase</keyword>
<dbReference type="InterPro" id="IPR011009">
    <property type="entry name" value="Kinase-like_dom_sf"/>
</dbReference>
<dbReference type="GO" id="GO:0030496">
    <property type="term" value="C:midbody"/>
    <property type="evidence" value="ECO:0007669"/>
    <property type="project" value="UniProtKB-SubCell"/>
</dbReference>
<feature type="domain" description="REM-1" evidence="26">
    <location>
        <begin position="336"/>
        <end position="416"/>
    </location>
</feature>
<dbReference type="GO" id="GO:0005634">
    <property type="term" value="C:nucleus"/>
    <property type="evidence" value="ECO:0007669"/>
    <property type="project" value="UniProtKB-SubCell"/>
</dbReference>
<dbReference type="CDD" id="cd11623">
    <property type="entry name" value="HR1_PKN_2"/>
    <property type="match status" value="1"/>
</dbReference>
<dbReference type="PROSITE" id="PS50011">
    <property type="entry name" value="PROTEIN_KINASE_DOM"/>
    <property type="match status" value="1"/>
</dbReference>
<feature type="compositionally biased region" description="Basic and acidic residues" evidence="22">
    <location>
        <begin position="489"/>
        <end position="498"/>
    </location>
</feature>
<evidence type="ECO:0000256" key="20">
    <source>
        <dbReference type="PROSITE-ProRule" id="PRU10141"/>
    </source>
</evidence>
<evidence type="ECO:0000256" key="17">
    <source>
        <dbReference type="ARBA" id="ARBA00047272"/>
    </source>
</evidence>
<evidence type="ECO:0000256" key="4">
    <source>
        <dbReference type="ARBA" id="ARBA00004626"/>
    </source>
</evidence>
<dbReference type="PROSITE" id="PS00107">
    <property type="entry name" value="PROTEIN_KINASE_ATP"/>
    <property type="match status" value="1"/>
</dbReference>
<keyword evidence="15 19" id="KW-0175">Coiled coil</keyword>
<dbReference type="Gene3D" id="1.10.510.10">
    <property type="entry name" value="Transferase(Phosphotransferase) domain 1"/>
    <property type="match status" value="1"/>
</dbReference>
<evidence type="ECO:0000256" key="19">
    <source>
        <dbReference type="PROSITE-ProRule" id="PRU01207"/>
    </source>
</evidence>
<dbReference type="GO" id="GO:0004697">
    <property type="term" value="F:diacylglycerol-dependent serine/threonine kinase activity"/>
    <property type="evidence" value="ECO:0007669"/>
    <property type="project" value="UniProtKB-EC"/>
</dbReference>
<dbReference type="Pfam" id="PF00433">
    <property type="entry name" value="Pkinase_C"/>
    <property type="match status" value="1"/>
</dbReference>
<evidence type="ECO:0000259" key="23">
    <source>
        <dbReference type="PROSITE" id="PS50004"/>
    </source>
</evidence>
<keyword evidence="8" id="KW-0723">Serine/threonine-protein kinase</keyword>
<dbReference type="PROSITE" id="PS00108">
    <property type="entry name" value="PROTEIN_KINASE_ST"/>
    <property type="match status" value="1"/>
</dbReference>
<evidence type="ECO:0000256" key="16">
    <source>
        <dbReference type="ARBA" id="ARBA00023242"/>
    </source>
</evidence>
<feature type="region of interest" description="Disordered" evidence="22">
    <location>
        <begin position="1"/>
        <end position="39"/>
    </location>
</feature>
<accession>A0AB40D741</accession>
<evidence type="ECO:0000259" key="25">
    <source>
        <dbReference type="PROSITE" id="PS51285"/>
    </source>
</evidence>
<dbReference type="EC" id="2.7.11.13" evidence="6"/>
<dbReference type="Gene3D" id="1.10.287.160">
    <property type="entry name" value="HR1 repeat"/>
    <property type="match status" value="3"/>
</dbReference>
<feature type="domain" description="REM-1" evidence="26">
    <location>
        <begin position="237"/>
        <end position="314"/>
    </location>
</feature>
<dbReference type="SMART" id="SM00133">
    <property type="entry name" value="S_TK_X"/>
    <property type="match status" value="1"/>
</dbReference>
<dbReference type="Proteomes" id="UP001652628">
    <property type="component" value="Chromosome 2R"/>
</dbReference>
<feature type="compositionally biased region" description="Pro residues" evidence="22">
    <location>
        <begin position="831"/>
        <end position="845"/>
    </location>
</feature>
<dbReference type="RefSeq" id="XP_065720032.2">
    <property type="nucleotide sequence ID" value="XM_065863960.2"/>
</dbReference>
<evidence type="ECO:0000256" key="11">
    <source>
        <dbReference type="ARBA" id="ARBA00022737"/>
    </source>
</evidence>
<dbReference type="PROSITE" id="PS50004">
    <property type="entry name" value="C2"/>
    <property type="match status" value="1"/>
</dbReference>
<protein>
    <recommendedName>
        <fullName evidence="6">protein kinase C</fullName>
        <ecNumber evidence="6">2.7.11.13</ecNumber>
    </recommendedName>
</protein>
<keyword evidence="27" id="KW-1185">Reference proteome</keyword>
<comment type="similarity">
    <text evidence="5">Belongs to the protein kinase superfamily. AGC Ser/Thr protein kinase family. PKC subfamily.</text>
</comment>
<dbReference type="Pfam" id="PF02185">
    <property type="entry name" value="HR1"/>
    <property type="match status" value="3"/>
</dbReference>
<dbReference type="InterPro" id="IPR017892">
    <property type="entry name" value="Pkinase_C"/>
</dbReference>
<dbReference type="PANTHER" id="PTHR24351">
    <property type="entry name" value="RIBOSOMAL PROTEIN S6 KINASE"/>
    <property type="match status" value="1"/>
</dbReference>
<feature type="domain" description="C2" evidence="23">
    <location>
        <begin position="453"/>
        <end position="609"/>
    </location>
</feature>
<feature type="coiled-coil region" evidence="21">
    <location>
        <begin position="174"/>
        <end position="201"/>
    </location>
</feature>
<keyword evidence="12 20" id="KW-0547">Nucleotide-binding</keyword>
<gene>
    <name evidence="28" type="primary">Pkn</name>
</gene>
<keyword evidence="13 28" id="KW-0418">Kinase</keyword>
<keyword evidence="7" id="KW-0963">Cytoplasm</keyword>
<dbReference type="InterPro" id="IPR000961">
    <property type="entry name" value="AGC-kinase_C"/>
</dbReference>
<evidence type="ECO:0000259" key="26">
    <source>
        <dbReference type="PROSITE" id="PS51860"/>
    </source>
</evidence>
<dbReference type="InterPro" id="IPR000008">
    <property type="entry name" value="C2_dom"/>
</dbReference>
<evidence type="ECO:0000256" key="21">
    <source>
        <dbReference type="SAM" id="Coils"/>
    </source>
</evidence>
<evidence type="ECO:0000256" key="15">
    <source>
        <dbReference type="ARBA" id="ARBA00023054"/>
    </source>
</evidence>
<dbReference type="GO" id="GO:0032154">
    <property type="term" value="C:cleavage furrow"/>
    <property type="evidence" value="ECO:0007669"/>
    <property type="project" value="UniProtKB-SubCell"/>
</dbReference>
<feature type="coiled-coil region" evidence="21">
    <location>
        <begin position="284"/>
        <end position="311"/>
    </location>
</feature>
<comment type="subcellular location">
    <subcellularLocation>
        <location evidence="4">Cleavage furrow</location>
    </subcellularLocation>
    <subcellularLocation>
        <location evidence="3">Cytoplasm</location>
    </subcellularLocation>
    <subcellularLocation>
        <location evidence="2">Midbody</location>
    </subcellularLocation>
    <subcellularLocation>
        <location evidence="1">Nucleus</location>
    </subcellularLocation>
</comment>
<feature type="domain" description="AGC-kinase C-terminal" evidence="25">
    <location>
        <begin position="1363"/>
        <end position="1430"/>
    </location>
</feature>
<evidence type="ECO:0000256" key="13">
    <source>
        <dbReference type="ARBA" id="ARBA00022777"/>
    </source>
</evidence>
<feature type="domain" description="Protein kinase" evidence="24">
    <location>
        <begin position="1103"/>
        <end position="1362"/>
    </location>
</feature>
<dbReference type="GO" id="GO:0005524">
    <property type="term" value="F:ATP binding"/>
    <property type="evidence" value="ECO:0007669"/>
    <property type="project" value="UniProtKB-UniRule"/>
</dbReference>
<dbReference type="PROSITE" id="PS51860">
    <property type="entry name" value="REM_1"/>
    <property type="match status" value="3"/>
</dbReference>
<dbReference type="GeneID" id="108009167"/>
<evidence type="ECO:0000256" key="14">
    <source>
        <dbReference type="ARBA" id="ARBA00022840"/>
    </source>
</evidence>
<dbReference type="GO" id="GO:0031267">
    <property type="term" value="F:small GTPase binding"/>
    <property type="evidence" value="ECO:0007669"/>
    <property type="project" value="InterPro"/>
</dbReference>
<organism evidence="27 28">
    <name type="scientific">Drosophila suzukii</name>
    <name type="common">Spotted-wing drosophila fruit fly</name>
    <dbReference type="NCBI Taxonomy" id="28584"/>
    <lineage>
        <taxon>Eukaryota</taxon>
        <taxon>Metazoa</taxon>
        <taxon>Ecdysozoa</taxon>
        <taxon>Arthropoda</taxon>
        <taxon>Hexapoda</taxon>
        <taxon>Insecta</taxon>
        <taxon>Pterygota</taxon>
        <taxon>Neoptera</taxon>
        <taxon>Endopterygota</taxon>
        <taxon>Diptera</taxon>
        <taxon>Brachycera</taxon>
        <taxon>Muscomorpha</taxon>
        <taxon>Ephydroidea</taxon>
        <taxon>Drosophilidae</taxon>
        <taxon>Drosophila</taxon>
        <taxon>Sophophora</taxon>
    </lineage>
</organism>
<evidence type="ECO:0000313" key="27">
    <source>
        <dbReference type="Proteomes" id="UP001652628"/>
    </source>
</evidence>
<evidence type="ECO:0000256" key="10">
    <source>
        <dbReference type="ARBA" id="ARBA00022679"/>
    </source>
</evidence>
<dbReference type="CDD" id="cd05589">
    <property type="entry name" value="STKc_PKN"/>
    <property type="match status" value="1"/>
</dbReference>
<dbReference type="InterPro" id="IPR037313">
    <property type="entry name" value="PKN_HR1_1"/>
</dbReference>
<evidence type="ECO:0000256" key="22">
    <source>
        <dbReference type="SAM" id="MobiDB-lite"/>
    </source>
</evidence>
<feature type="compositionally biased region" description="Low complexity" evidence="22">
    <location>
        <begin position="1026"/>
        <end position="1050"/>
    </location>
</feature>
<dbReference type="GO" id="GO:0005737">
    <property type="term" value="C:cytoplasm"/>
    <property type="evidence" value="ECO:0007669"/>
    <property type="project" value="UniProtKB-SubCell"/>
</dbReference>
<comment type="catalytic activity">
    <reaction evidence="17">
        <text>L-threonyl-[protein] + ATP = O-phospho-L-threonyl-[protein] + ADP + H(+)</text>
        <dbReference type="Rhea" id="RHEA:46608"/>
        <dbReference type="Rhea" id="RHEA-COMP:11060"/>
        <dbReference type="Rhea" id="RHEA-COMP:11605"/>
        <dbReference type="ChEBI" id="CHEBI:15378"/>
        <dbReference type="ChEBI" id="CHEBI:30013"/>
        <dbReference type="ChEBI" id="CHEBI:30616"/>
        <dbReference type="ChEBI" id="CHEBI:61977"/>
        <dbReference type="ChEBI" id="CHEBI:456216"/>
        <dbReference type="EC" id="2.7.11.13"/>
    </reaction>
</comment>
<keyword evidence="14 20" id="KW-0067">ATP-binding</keyword>
<feature type="region of interest" description="Disordered" evidence="22">
    <location>
        <begin position="489"/>
        <end position="511"/>
    </location>
</feature>
<reference evidence="28" key="1">
    <citation type="submission" date="2025-08" db="UniProtKB">
        <authorList>
            <consortium name="RefSeq"/>
        </authorList>
    </citation>
    <scope>IDENTIFICATION</scope>
</reference>
<evidence type="ECO:0000256" key="5">
    <source>
        <dbReference type="ARBA" id="ARBA00005490"/>
    </source>
</evidence>